<keyword evidence="1" id="KW-0472">Membrane</keyword>
<reference evidence="2 3" key="1">
    <citation type="submission" date="2017-09" db="EMBL/GenBank/DDBJ databases">
        <authorList>
            <person name="Ehlers B."/>
            <person name="Leendertz F.H."/>
        </authorList>
    </citation>
    <scope>NUCLEOTIDE SEQUENCE [LARGE SCALE GENOMIC DNA]</scope>
    <source>
        <strain evidence="2 3">DSM 16848</strain>
    </source>
</reference>
<proteinExistence type="predicted"/>
<feature type="transmembrane region" description="Helical" evidence="1">
    <location>
        <begin position="76"/>
        <end position="96"/>
    </location>
</feature>
<evidence type="ECO:0000313" key="2">
    <source>
        <dbReference type="EMBL" id="SOD65373.1"/>
    </source>
</evidence>
<keyword evidence="3" id="KW-1185">Reference proteome</keyword>
<evidence type="ECO:0000256" key="1">
    <source>
        <dbReference type="SAM" id="Phobius"/>
    </source>
</evidence>
<sequence>MKLKLPFMVALWVFWGSFWGIIIQVLGATLIYKMDDFVMGVLLNLLYPVIVCILAFITSCFFISKKVPHRTLYKKLFLFEILIGIFCAFPNILILIGDTFALMGGIFIGAILGGILLPFLLLKKS</sequence>
<feature type="transmembrane region" description="Helical" evidence="1">
    <location>
        <begin position="102"/>
        <end position="122"/>
    </location>
</feature>
<keyword evidence="1" id="KW-0812">Transmembrane</keyword>
<dbReference type="EMBL" id="OCNF01000002">
    <property type="protein sequence ID" value="SOD65373.1"/>
    <property type="molecule type" value="Genomic_DNA"/>
</dbReference>
<name>A0A286E3A1_9NEIS</name>
<protein>
    <submittedName>
        <fullName evidence="2">Uncharacterized protein</fullName>
    </submittedName>
</protein>
<organism evidence="2 3">
    <name type="scientific">Alysiella filiformis DSM 16848</name>
    <dbReference type="NCBI Taxonomy" id="1120981"/>
    <lineage>
        <taxon>Bacteria</taxon>
        <taxon>Pseudomonadati</taxon>
        <taxon>Pseudomonadota</taxon>
        <taxon>Betaproteobacteria</taxon>
        <taxon>Neisseriales</taxon>
        <taxon>Neisseriaceae</taxon>
        <taxon>Alysiella</taxon>
    </lineage>
</organism>
<feature type="transmembrane region" description="Helical" evidence="1">
    <location>
        <begin position="37"/>
        <end position="64"/>
    </location>
</feature>
<dbReference type="RefSeq" id="WP_097113342.1">
    <property type="nucleotide sequence ID" value="NZ_CP083931.1"/>
</dbReference>
<dbReference type="Proteomes" id="UP000219669">
    <property type="component" value="Unassembled WGS sequence"/>
</dbReference>
<dbReference type="AlphaFoldDB" id="A0A286E3A1"/>
<feature type="transmembrane region" description="Helical" evidence="1">
    <location>
        <begin position="7"/>
        <end position="31"/>
    </location>
</feature>
<gene>
    <name evidence="2" type="ORF">SAMN02746062_00266</name>
</gene>
<evidence type="ECO:0000313" key="3">
    <source>
        <dbReference type="Proteomes" id="UP000219669"/>
    </source>
</evidence>
<keyword evidence="1" id="KW-1133">Transmembrane helix</keyword>
<accession>A0A286E3A1</accession>